<feature type="domain" description="ABC3 transporter permease C-terminal" evidence="7">
    <location>
        <begin position="369"/>
        <end position="484"/>
    </location>
</feature>
<accession>A0A5J4WHN3</accession>
<keyword evidence="2" id="KW-1003">Cell membrane</keyword>
<dbReference type="InterPro" id="IPR003838">
    <property type="entry name" value="ABC3_permease_C"/>
</dbReference>
<feature type="transmembrane region" description="Helical" evidence="6">
    <location>
        <begin position="47"/>
        <end position="67"/>
    </location>
</feature>
<comment type="caution">
    <text evidence="8">The sequence shown here is derived from an EMBL/GenBank/DDBJ whole genome shotgun (WGS) entry which is preliminary data.</text>
</comment>
<evidence type="ECO:0000259" key="7">
    <source>
        <dbReference type="Pfam" id="PF02687"/>
    </source>
</evidence>
<reference evidence="8 9" key="1">
    <citation type="submission" date="2019-03" db="EMBL/GenBank/DDBJ databases">
        <title>Single cell metagenomics reveals metabolic interactions within the superorganism composed of flagellate Streblomastix strix and complex community of Bacteroidetes bacteria on its surface.</title>
        <authorList>
            <person name="Treitli S.C."/>
            <person name="Kolisko M."/>
            <person name="Husnik F."/>
            <person name="Keeling P."/>
            <person name="Hampl V."/>
        </authorList>
    </citation>
    <scope>NUCLEOTIDE SEQUENCE [LARGE SCALE GENOMIC DNA]</scope>
    <source>
        <strain evidence="8">ST1C</strain>
    </source>
</reference>
<keyword evidence="5 6" id="KW-0472">Membrane</keyword>
<evidence type="ECO:0000256" key="6">
    <source>
        <dbReference type="SAM" id="Phobius"/>
    </source>
</evidence>
<feature type="transmembrane region" description="Helical" evidence="6">
    <location>
        <begin position="607"/>
        <end position="626"/>
    </location>
</feature>
<keyword evidence="3 6" id="KW-0812">Transmembrane</keyword>
<dbReference type="AlphaFoldDB" id="A0A5J4WHN3"/>
<feature type="transmembrane region" description="Helical" evidence="6">
    <location>
        <begin position="1026"/>
        <end position="1049"/>
    </location>
</feature>
<organism evidence="8 9">
    <name type="scientific">Streblomastix strix</name>
    <dbReference type="NCBI Taxonomy" id="222440"/>
    <lineage>
        <taxon>Eukaryota</taxon>
        <taxon>Metamonada</taxon>
        <taxon>Preaxostyla</taxon>
        <taxon>Oxymonadida</taxon>
        <taxon>Streblomastigidae</taxon>
        <taxon>Streblomastix</taxon>
    </lineage>
</organism>
<dbReference type="PANTHER" id="PTHR32522">
    <property type="match status" value="1"/>
</dbReference>
<comment type="subcellular location">
    <subcellularLocation>
        <location evidence="1">Cell membrane</location>
        <topology evidence="1">Multi-pass membrane protein</topology>
    </subcellularLocation>
</comment>
<evidence type="ECO:0000256" key="3">
    <source>
        <dbReference type="ARBA" id="ARBA00022692"/>
    </source>
</evidence>
<evidence type="ECO:0000313" key="8">
    <source>
        <dbReference type="EMBL" id="KAA6394196.1"/>
    </source>
</evidence>
<feature type="transmembrane region" description="Helical" evidence="6">
    <location>
        <begin position="546"/>
        <end position="569"/>
    </location>
</feature>
<feature type="transmembrane region" description="Helical" evidence="6">
    <location>
        <begin position="1085"/>
        <end position="1107"/>
    </location>
</feature>
<dbReference type="Proteomes" id="UP000324800">
    <property type="component" value="Unassembled WGS sequence"/>
</dbReference>
<dbReference type="Pfam" id="PF02687">
    <property type="entry name" value="FtsX"/>
    <property type="match status" value="2"/>
</dbReference>
<sequence length="1161" mass="128186">MEQKRKSLVDQAYPDTEEERDIGCFTKIIGSFRVAILYVLSSVRKDFKVFGIGLISVFLVVFFIGLLQNALKFSSVIFWNIAEDQSSQSDFMLQPGSSQDISAFSEIQELLSKNEEVLGVSPRFVVPGNCIVGSNNSVEQCFLLVQDTNKEKELGIGRNWKHPALNEGECHSSYAIVRKGSLASGDNIRFINTQPYLIGSILSLAANALFLQIPILGIDINQTTNYITRNTSLDFKLVDTIDDSQGKYSAMGSVVIIEREFFVESLAKASGNVMREQGLDTLSGPFENAIRQIDLSNIWLQIVGTFKKRLNIYTQSSGATSKEIRRKSDSLLLTLGVQTSLTILMSTFTSMQATLTIRQFLDQMFLSTLIVLIGLGALLIYTLLLSDVEEKTYEYGMLRALGVSNKTVTIILVTTSELFAIPGTILGIGFSALFLFIAIKVVSGIIHYDIPMYYQSLAIILTVLLGLLIPLVANFYPIYRALTSTLRDSLDLYHQLNSETKVSFISLETMGVSLTAIVMSIIVVALGLALFYGAPSAFLNGNINSFLFIMIWVLMGLLVGLVMISIFFQPFLERLFVYILVCCNDMRFRGLVKKALVSHRSRNEKTAVMFTLSLTFIIFVGSQFLLQSKQIVDSLRVSYGSDLVFTSPSLSYYTSIDQVDKAREEILDQQGVGGEGKVQDIAYSTYSLQSETNVGGIRLGSLAGMNPPAVTVIAVSDNYLNAVFRDFYKVSKTQSNIEFQKTQEGSKDVFQSINSFKGEISLPVEEDLKEIALKAETVITGQINNLTKTAQQWDQEVQQAKEIVAATTGAWEMLGLGVDEDEGQSGSGKRKTLPIDLGAQIILDPFPNVIPRTSIEIYQESIDAVVSKGFAASTNIDLDTPLRMEITVQNRLASKSMTLIYYVKVHSVLTKSPGMSMGTYSSSASGSTVIISRSNYQKILYHILKAVDPLTKEMKDYLKQTSSSTRNEDTDVAPIKIQNILVLTKKGGLKENDRDSIKDVMLSYINQSSTVMDVEQMKESVEETTVILNIFYIVFGAIAIILCFFVLFISFSANVRENGWEFGVLRSIGMTGWQTVRIYVYEASALVLACIVFGTIIGIGVSLILTYMNTIFSELPLTFLFPIPLFCITVGLSLIVAVLGSILAAQGMLHKGIADVIRSGN</sequence>
<gene>
    <name evidence="8" type="ORF">EZS28_010275</name>
</gene>
<name>A0A5J4WHN3_9EUKA</name>
<dbReference type="OrthoDB" id="312032at2759"/>
<evidence type="ECO:0000256" key="1">
    <source>
        <dbReference type="ARBA" id="ARBA00004651"/>
    </source>
</evidence>
<feature type="transmembrane region" description="Helical" evidence="6">
    <location>
        <begin position="512"/>
        <end position="534"/>
    </location>
</feature>
<feature type="transmembrane region" description="Helical" evidence="6">
    <location>
        <begin position="454"/>
        <end position="479"/>
    </location>
</feature>
<feature type="transmembrane region" description="Helical" evidence="6">
    <location>
        <begin position="363"/>
        <end position="384"/>
    </location>
</feature>
<feature type="domain" description="ABC3 transporter permease C-terminal" evidence="7">
    <location>
        <begin position="1033"/>
        <end position="1151"/>
    </location>
</feature>
<evidence type="ECO:0000313" key="9">
    <source>
        <dbReference type="Proteomes" id="UP000324800"/>
    </source>
</evidence>
<dbReference type="EMBL" id="SNRW01002012">
    <property type="protein sequence ID" value="KAA6394196.1"/>
    <property type="molecule type" value="Genomic_DNA"/>
</dbReference>
<feature type="transmembrane region" description="Helical" evidence="6">
    <location>
        <begin position="419"/>
        <end position="442"/>
    </location>
</feature>
<evidence type="ECO:0000256" key="5">
    <source>
        <dbReference type="ARBA" id="ARBA00023136"/>
    </source>
</evidence>
<evidence type="ECO:0000256" key="4">
    <source>
        <dbReference type="ARBA" id="ARBA00022989"/>
    </source>
</evidence>
<feature type="transmembrane region" description="Helical" evidence="6">
    <location>
        <begin position="331"/>
        <end position="351"/>
    </location>
</feature>
<dbReference type="PANTHER" id="PTHR32522:SF5">
    <property type="entry name" value="ABC3 TRANSPORTER PERMEASE PROTEIN DOMAIN-CONTAINING PROTEIN"/>
    <property type="match status" value="1"/>
</dbReference>
<keyword evidence="4 6" id="KW-1133">Transmembrane helix</keyword>
<proteinExistence type="predicted"/>
<evidence type="ECO:0000256" key="2">
    <source>
        <dbReference type="ARBA" id="ARBA00022475"/>
    </source>
</evidence>
<feature type="transmembrane region" description="Helical" evidence="6">
    <location>
        <begin position="1119"/>
        <end position="1144"/>
    </location>
</feature>
<protein>
    <submittedName>
        <fullName evidence="8">Putative permease family protein</fullName>
    </submittedName>
</protein>
<dbReference type="GO" id="GO:0005886">
    <property type="term" value="C:plasma membrane"/>
    <property type="evidence" value="ECO:0007669"/>
    <property type="project" value="UniProtKB-SubCell"/>
</dbReference>